<reference evidence="1 3" key="1">
    <citation type="submission" date="2020-06" db="EMBL/GenBank/DDBJ databases">
        <title>Anoxygenic phototrophic Chloroflexota member uses a Type I reaction center.</title>
        <authorList>
            <person name="Tsuji J.M."/>
            <person name="Shaw N.A."/>
            <person name="Nagashima S."/>
            <person name="Venkiteswaran J."/>
            <person name="Schiff S.L."/>
            <person name="Hanada S."/>
            <person name="Tank M."/>
            <person name="Neufeld J.D."/>
        </authorList>
    </citation>
    <scope>NUCLEOTIDE SEQUENCE [LARGE SCALE GENOMIC DNA]</scope>
    <source>
        <strain evidence="1">L227-S17</strain>
    </source>
</reference>
<evidence type="ECO:0000313" key="4">
    <source>
        <dbReference type="Proteomes" id="UP001431572"/>
    </source>
</evidence>
<dbReference type="RefSeq" id="WP_341469798.1">
    <property type="nucleotide sequence ID" value="NZ_CP128399.1"/>
</dbReference>
<sequence>MSHIDDLIELIQTTNEIYLLNVNPERHVKSVFIQIDDLCELTLKSWLIKDSGDYQQQCLIELKNAKLIITKKHQNAFKEYCKNIDNGLATFKNDLEIESKASQIEKLDKILTDYPYLEDWSADISAGKFKSFSQIVEEVKNRHLLPANQLIHSILHRIKDRRNTRNSFFHDPNSLPLTINSKQCLNALCDLYEIINLLFPNALIDLSNQLLRVQIATIRALRDCADDEQKDSKYKDILNNWKHNDVNKNLKVSGEIKVKSSNRAYQYCIIHLYADQFYSALLNAGLISE</sequence>
<reference evidence="2" key="2">
    <citation type="journal article" date="2024" name="Nature">
        <title>Anoxygenic phototroph of the Chloroflexota uses a type I reaction centre.</title>
        <authorList>
            <person name="Tsuji J.M."/>
            <person name="Shaw N.A."/>
            <person name="Nagashima S."/>
            <person name="Venkiteswaran J.J."/>
            <person name="Schiff S.L."/>
            <person name="Watanabe T."/>
            <person name="Fukui M."/>
            <person name="Hanada S."/>
            <person name="Tank M."/>
            <person name="Neufeld J.D."/>
        </authorList>
    </citation>
    <scope>NUCLEOTIDE SEQUENCE</scope>
    <source>
        <strain evidence="2">L227-S17</strain>
    </source>
</reference>
<evidence type="ECO:0000313" key="3">
    <source>
        <dbReference type="Proteomes" id="UP000521676"/>
    </source>
</evidence>
<accession>A0A8T7M358</accession>
<evidence type="ECO:0000313" key="2">
    <source>
        <dbReference type="EMBL" id="WJW67906.1"/>
    </source>
</evidence>
<dbReference type="Proteomes" id="UP001431572">
    <property type="component" value="Chromosome 1"/>
</dbReference>
<keyword evidence="4" id="KW-1185">Reference proteome</keyword>
<name>A0A8T7M358_9CHLR</name>
<dbReference type="EMBL" id="CP128399">
    <property type="protein sequence ID" value="WJW67906.1"/>
    <property type="molecule type" value="Genomic_DNA"/>
</dbReference>
<evidence type="ECO:0000313" key="1">
    <source>
        <dbReference type="EMBL" id="NWJ46046.1"/>
    </source>
</evidence>
<dbReference type="EMBL" id="JACATZ010000001">
    <property type="protein sequence ID" value="NWJ46046.1"/>
    <property type="molecule type" value="Genomic_DNA"/>
</dbReference>
<dbReference type="AlphaFoldDB" id="A0A8T7M358"/>
<dbReference type="Proteomes" id="UP000521676">
    <property type="component" value="Unassembled WGS sequence"/>
</dbReference>
<gene>
    <name evidence="1" type="ORF">HXX08_09230</name>
    <name evidence="2" type="ORF">OZ401_001190</name>
</gene>
<protein>
    <submittedName>
        <fullName evidence="1">Uncharacterized protein</fullName>
    </submittedName>
</protein>
<proteinExistence type="predicted"/>
<organism evidence="1 3">
    <name type="scientific">Candidatus Chlorohelix allophototropha</name>
    <dbReference type="NCBI Taxonomy" id="3003348"/>
    <lineage>
        <taxon>Bacteria</taxon>
        <taxon>Bacillati</taxon>
        <taxon>Chloroflexota</taxon>
        <taxon>Chloroflexia</taxon>
        <taxon>Candidatus Chloroheliales</taxon>
        <taxon>Candidatus Chloroheliaceae</taxon>
        <taxon>Candidatus Chlorohelix</taxon>
    </lineage>
</organism>